<comment type="caution">
    <text evidence="8">The sequence shown here is derived from an EMBL/GenBank/DDBJ whole genome shotgun (WGS) entry which is preliminary data.</text>
</comment>
<evidence type="ECO:0000256" key="2">
    <source>
        <dbReference type="ARBA" id="ARBA00010876"/>
    </source>
</evidence>
<gene>
    <name evidence="8" type="ORF">H8S54_08575</name>
</gene>
<dbReference type="GO" id="GO:0009982">
    <property type="term" value="F:pseudouridine synthase activity"/>
    <property type="evidence" value="ECO:0007669"/>
    <property type="project" value="InterPro"/>
</dbReference>
<dbReference type="SUPFAM" id="SSF55120">
    <property type="entry name" value="Pseudouridine synthase"/>
    <property type="match status" value="1"/>
</dbReference>
<feature type="active site" evidence="4">
    <location>
        <position position="146"/>
    </location>
</feature>
<dbReference type="PROSITE" id="PS50889">
    <property type="entry name" value="S4"/>
    <property type="match status" value="1"/>
</dbReference>
<dbReference type="InterPro" id="IPR006145">
    <property type="entry name" value="PsdUridine_synth_RsuA/RluA"/>
</dbReference>
<comment type="similarity">
    <text evidence="2 6">Belongs to the pseudouridine synthase RluA family.</text>
</comment>
<evidence type="ECO:0000256" key="1">
    <source>
        <dbReference type="ARBA" id="ARBA00000073"/>
    </source>
</evidence>
<dbReference type="InterPro" id="IPR006225">
    <property type="entry name" value="PsdUridine_synth_RluC/D"/>
</dbReference>
<dbReference type="Gene3D" id="3.30.2350.10">
    <property type="entry name" value="Pseudouridine synthase"/>
    <property type="match status" value="1"/>
</dbReference>
<evidence type="ECO:0000256" key="5">
    <source>
        <dbReference type="PROSITE-ProRule" id="PRU00182"/>
    </source>
</evidence>
<dbReference type="GO" id="GO:0140098">
    <property type="term" value="F:catalytic activity, acting on RNA"/>
    <property type="evidence" value="ECO:0007669"/>
    <property type="project" value="UniProtKB-ARBA"/>
</dbReference>
<sequence length="332" mass="37728">MKEFIINENEAGQRFDKYLGKLLREAPKSFFYKMLRKKNITLNGGKATGNEKLSSGDHVKLFLSDETFEKFSGSEEKVARAHQKLEIVYEDENVLLINKPAGMLSQPADDKEPSMVEYLTGYLLEEGAVTEASLHTFRPSVCNRLDRNTSGIVAAGKTLAGLQELSGLFHDRSLHKFYRCLVKGVIKNEKYIKGYLHKDEKCNKVTVQEKETPGALPIETRYRPLGDNGSVTLLEVELITGRTHQIRAHLSGTGHPLVGDYKYGSRAFNEEYRKKYGLKSQLLHAYRLEIPEIPGRLSYLSGREFTAPLPRQFQNILKEEHVEENKSYENLA</sequence>
<dbReference type="Pfam" id="PF00849">
    <property type="entry name" value="PseudoU_synth_2"/>
    <property type="match status" value="1"/>
</dbReference>
<dbReference type="EMBL" id="JACOOT010000019">
    <property type="protein sequence ID" value="MBC5651159.1"/>
    <property type="molecule type" value="Genomic_DNA"/>
</dbReference>
<evidence type="ECO:0000313" key="8">
    <source>
        <dbReference type="EMBL" id="MBC5651159.1"/>
    </source>
</evidence>
<reference evidence="8 9" key="1">
    <citation type="submission" date="2020-08" db="EMBL/GenBank/DDBJ databases">
        <title>Genome public.</title>
        <authorList>
            <person name="Liu C."/>
            <person name="Sun Q."/>
        </authorList>
    </citation>
    <scope>NUCLEOTIDE SEQUENCE [LARGE SCALE GENOMIC DNA]</scope>
    <source>
        <strain evidence="8 9">BX17</strain>
    </source>
</reference>
<protein>
    <recommendedName>
        <fullName evidence="6">Pseudouridine synthase</fullName>
        <ecNumber evidence="6">5.4.99.-</ecNumber>
    </recommendedName>
</protein>
<dbReference type="PANTHER" id="PTHR21600">
    <property type="entry name" value="MITOCHONDRIAL RNA PSEUDOURIDINE SYNTHASE"/>
    <property type="match status" value="1"/>
</dbReference>
<dbReference type="RefSeq" id="WP_021926946.1">
    <property type="nucleotide sequence ID" value="NZ_JACOOT010000019.1"/>
</dbReference>
<dbReference type="NCBIfam" id="TIGR00005">
    <property type="entry name" value="rluA_subfam"/>
    <property type="match status" value="1"/>
</dbReference>
<keyword evidence="9" id="KW-1185">Reference proteome</keyword>
<dbReference type="Proteomes" id="UP000652847">
    <property type="component" value="Unassembled WGS sequence"/>
</dbReference>
<comment type="catalytic activity">
    <reaction evidence="1 6">
        <text>a uridine in RNA = a pseudouridine in RNA</text>
        <dbReference type="Rhea" id="RHEA:48348"/>
        <dbReference type="Rhea" id="RHEA-COMP:12068"/>
        <dbReference type="Rhea" id="RHEA-COMP:12069"/>
        <dbReference type="ChEBI" id="CHEBI:65314"/>
        <dbReference type="ChEBI" id="CHEBI:65315"/>
    </reaction>
</comment>
<dbReference type="InterPro" id="IPR036986">
    <property type="entry name" value="S4_RNA-bd_sf"/>
</dbReference>
<dbReference type="GO" id="GO:0006396">
    <property type="term" value="P:RNA processing"/>
    <property type="evidence" value="ECO:0007669"/>
    <property type="project" value="UniProtKB-ARBA"/>
</dbReference>
<accession>A0A8I0A9Q9</accession>
<dbReference type="CDD" id="cd02869">
    <property type="entry name" value="PseudoU_synth_RluA_like"/>
    <property type="match status" value="1"/>
</dbReference>
<name>A0A8I0A9Q9_9FIRM</name>
<evidence type="ECO:0000256" key="4">
    <source>
        <dbReference type="PIRSR" id="PIRSR606225-1"/>
    </source>
</evidence>
<evidence type="ECO:0000256" key="3">
    <source>
        <dbReference type="ARBA" id="ARBA00023235"/>
    </source>
</evidence>
<evidence type="ECO:0000259" key="7">
    <source>
        <dbReference type="Pfam" id="PF00849"/>
    </source>
</evidence>
<keyword evidence="3 6" id="KW-0413">Isomerase</keyword>
<comment type="function">
    <text evidence="6">Responsible for synthesis of pseudouridine from uracil.</text>
</comment>
<dbReference type="AlphaFoldDB" id="A0A8I0A9Q9"/>
<dbReference type="GO" id="GO:0001522">
    <property type="term" value="P:pseudouridine synthesis"/>
    <property type="evidence" value="ECO:0007669"/>
    <property type="project" value="InterPro"/>
</dbReference>
<organism evidence="8 9">
    <name type="scientific">Blautia segnis</name>
    <dbReference type="NCBI Taxonomy" id="2763030"/>
    <lineage>
        <taxon>Bacteria</taxon>
        <taxon>Bacillati</taxon>
        <taxon>Bacillota</taxon>
        <taxon>Clostridia</taxon>
        <taxon>Lachnospirales</taxon>
        <taxon>Lachnospiraceae</taxon>
        <taxon>Blautia</taxon>
    </lineage>
</organism>
<dbReference type="EC" id="5.4.99.-" evidence="6"/>
<dbReference type="InterPro" id="IPR050188">
    <property type="entry name" value="RluA_PseudoU_synthase"/>
</dbReference>
<dbReference type="InterPro" id="IPR020103">
    <property type="entry name" value="PsdUridine_synth_cat_dom_sf"/>
</dbReference>
<dbReference type="Gene3D" id="3.10.290.10">
    <property type="entry name" value="RNA-binding S4 domain"/>
    <property type="match status" value="1"/>
</dbReference>
<evidence type="ECO:0000313" key="9">
    <source>
        <dbReference type="Proteomes" id="UP000652847"/>
    </source>
</evidence>
<evidence type="ECO:0000256" key="6">
    <source>
        <dbReference type="RuleBase" id="RU362028"/>
    </source>
</evidence>
<keyword evidence="5" id="KW-0694">RNA-binding</keyword>
<dbReference type="PANTHER" id="PTHR21600:SF83">
    <property type="entry name" value="PSEUDOURIDYLATE SYNTHASE RPUSD4, MITOCHONDRIAL"/>
    <property type="match status" value="1"/>
</dbReference>
<feature type="domain" description="Pseudouridine synthase RsuA/RluA-like" evidence="7">
    <location>
        <begin position="93"/>
        <end position="251"/>
    </location>
</feature>
<proteinExistence type="inferred from homology"/>
<dbReference type="GO" id="GO:0003723">
    <property type="term" value="F:RNA binding"/>
    <property type="evidence" value="ECO:0007669"/>
    <property type="project" value="UniProtKB-KW"/>
</dbReference>